<evidence type="ECO:0000259" key="1">
    <source>
        <dbReference type="Pfam" id="PF13610"/>
    </source>
</evidence>
<evidence type="ECO:0000313" key="3">
    <source>
        <dbReference type="Proteomes" id="UP000239273"/>
    </source>
</evidence>
<gene>
    <name evidence="2" type="ORF">BTO23_20790</name>
</gene>
<dbReference type="AlphaFoldDB" id="A0A2S7X1F8"/>
<evidence type="ECO:0000313" key="2">
    <source>
        <dbReference type="EMBL" id="PQJ83578.1"/>
    </source>
</evidence>
<proteinExistence type="predicted"/>
<accession>A0A2S7X1F8</accession>
<dbReference type="EMBL" id="MSCP01000005">
    <property type="protein sequence ID" value="PQJ83578.1"/>
    <property type="molecule type" value="Genomic_DNA"/>
</dbReference>
<organism evidence="2 3">
    <name type="scientific">Aliivibrio sifiae</name>
    <dbReference type="NCBI Taxonomy" id="566293"/>
    <lineage>
        <taxon>Bacteria</taxon>
        <taxon>Pseudomonadati</taxon>
        <taxon>Pseudomonadota</taxon>
        <taxon>Gammaproteobacteria</taxon>
        <taxon>Vibrionales</taxon>
        <taxon>Vibrionaceae</taxon>
        <taxon>Aliivibrio</taxon>
    </lineage>
</organism>
<dbReference type="Pfam" id="PF13610">
    <property type="entry name" value="DDE_Tnp_IS240"/>
    <property type="match status" value="1"/>
</dbReference>
<sequence length="72" mass="8243">MARCIIVSGVRHTVINQDFTTEPNNGIESDHAPIKKLVVAIGSFKLRNRAWSTIQRFESLRRLRSFSIIMSQ</sequence>
<dbReference type="Proteomes" id="UP000239273">
    <property type="component" value="Unassembled WGS sequence"/>
</dbReference>
<protein>
    <recommendedName>
        <fullName evidence="1">DDE domain-containing protein</fullName>
    </recommendedName>
</protein>
<comment type="caution">
    <text evidence="2">The sequence shown here is derived from an EMBL/GenBank/DDBJ whole genome shotgun (WGS) entry which is preliminary data.</text>
</comment>
<feature type="domain" description="DDE" evidence="1">
    <location>
        <begin position="8"/>
        <end position="65"/>
    </location>
</feature>
<dbReference type="InterPro" id="IPR032874">
    <property type="entry name" value="DDE_dom"/>
</dbReference>
<dbReference type="RefSeq" id="WP_425427836.1">
    <property type="nucleotide sequence ID" value="NZ_BSOU01000014.1"/>
</dbReference>
<name>A0A2S7X1F8_9GAMM</name>
<reference evidence="2 3" key="1">
    <citation type="submission" date="2016-12" db="EMBL/GenBank/DDBJ databases">
        <title>Diversity of luminous bacteria.</title>
        <authorList>
            <person name="Yoshizawa S."/>
            <person name="Kogure K."/>
        </authorList>
    </citation>
    <scope>NUCLEOTIDE SEQUENCE [LARGE SCALE GENOMIC DNA]</scope>
    <source>
        <strain evidence="2 3">NBRC 105001</strain>
    </source>
</reference>